<reference evidence="1 2" key="1">
    <citation type="submission" date="2024-01" db="EMBL/GenBank/DDBJ databases">
        <title>The genomes of 5 underutilized Papilionoideae crops provide insights into root nodulation and disease resistanc.</title>
        <authorList>
            <person name="Jiang F."/>
        </authorList>
    </citation>
    <scope>NUCLEOTIDE SEQUENCE [LARGE SCALE GENOMIC DNA]</scope>
    <source>
        <strain evidence="1">LVBAO_FW01</strain>
        <tissue evidence="1">Leaves</tissue>
    </source>
</reference>
<evidence type="ECO:0000313" key="1">
    <source>
        <dbReference type="EMBL" id="KAK7323559.1"/>
    </source>
</evidence>
<organism evidence="1 2">
    <name type="scientific">Canavalia gladiata</name>
    <name type="common">Sword bean</name>
    <name type="synonym">Dolichos gladiatus</name>
    <dbReference type="NCBI Taxonomy" id="3824"/>
    <lineage>
        <taxon>Eukaryota</taxon>
        <taxon>Viridiplantae</taxon>
        <taxon>Streptophyta</taxon>
        <taxon>Embryophyta</taxon>
        <taxon>Tracheophyta</taxon>
        <taxon>Spermatophyta</taxon>
        <taxon>Magnoliopsida</taxon>
        <taxon>eudicotyledons</taxon>
        <taxon>Gunneridae</taxon>
        <taxon>Pentapetalae</taxon>
        <taxon>rosids</taxon>
        <taxon>fabids</taxon>
        <taxon>Fabales</taxon>
        <taxon>Fabaceae</taxon>
        <taxon>Papilionoideae</taxon>
        <taxon>50 kb inversion clade</taxon>
        <taxon>NPAAA clade</taxon>
        <taxon>indigoferoid/millettioid clade</taxon>
        <taxon>Phaseoleae</taxon>
        <taxon>Canavalia</taxon>
    </lineage>
</organism>
<gene>
    <name evidence="1" type="ORF">VNO77_27036</name>
</gene>
<dbReference type="EMBL" id="JAYMYQ010000006">
    <property type="protein sequence ID" value="KAK7323559.1"/>
    <property type="molecule type" value="Genomic_DNA"/>
</dbReference>
<evidence type="ECO:0000313" key="2">
    <source>
        <dbReference type="Proteomes" id="UP001367508"/>
    </source>
</evidence>
<comment type="caution">
    <text evidence="1">The sequence shown here is derived from an EMBL/GenBank/DDBJ whole genome shotgun (WGS) entry which is preliminary data.</text>
</comment>
<proteinExistence type="predicted"/>
<keyword evidence="2" id="KW-1185">Reference proteome</keyword>
<name>A0AAN9KX36_CANGL</name>
<accession>A0AAN9KX36</accession>
<dbReference type="AlphaFoldDB" id="A0AAN9KX36"/>
<protein>
    <submittedName>
        <fullName evidence="1">Uncharacterized protein</fullName>
    </submittedName>
</protein>
<dbReference type="Proteomes" id="UP001367508">
    <property type="component" value="Unassembled WGS sequence"/>
</dbReference>
<sequence length="74" mass="8117">MAASFSLEAGDWLVLRSDEQHSCRNSELVLIASQKIRRDYAEFNNQPEPGSGIIEQTARLLKQASGLCNARAGP</sequence>